<keyword evidence="10" id="KW-1185">Reference proteome</keyword>
<dbReference type="GO" id="GO:0006457">
    <property type="term" value="P:protein folding"/>
    <property type="evidence" value="ECO:0007669"/>
    <property type="project" value="InterPro"/>
</dbReference>
<comment type="catalytic activity">
    <reaction evidence="1 5 6">
        <text>[protein]-peptidylproline (omega=180) = [protein]-peptidylproline (omega=0)</text>
        <dbReference type="Rhea" id="RHEA:16237"/>
        <dbReference type="Rhea" id="RHEA-COMP:10747"/>
        <dbReference type="Rhea" id="RHEA-COMP:10748"/>
        <dbReference type="ChEBI" id="CHEBI:83833"/>
        <dbReference type="ChEBI" id="CHEBI:83834"/>
        <dbReference type="EC" id="5.2.1.8"/>
    </reaction>
</comment>
<protein>
    <recommendedName>
        <fullName evidence="6">Peptidyl-prolyl cis-trans isomerase</fullName>
        <ecNumber evidence="6">5.2.1.8</ecNumber>
    </recommendedName>
</protein>
<proteinExistence type="inferred from homology"/>
<dbReference type="SUPFAM" id="SSF54534">
    <property type="entry name" value="FKBP-like"/>
    <property type="match status" value="1"/>
</dbReference>
<dbReference type="RefSeq" id="WP_132024798.1">
    <property type="nucleotide sequence ID" value="NZ_CP016605.1"/>
</dbReference>
<dbReference type="Gene3D" id="1.10.287.460">
    <property type="entry name" value="Peptidyl-prolyl cis-trans isomerase, FKBP-type, N-terminal domain"/>
    <property type="match status" value="1"/>
</dbReference>
<name>A0A4R2MT76_9PAST</name>
<accession>A0A4R2MT76</accession>
<feature type="chain" id="PRO_5020263286" description="Peptidyl-prolyl cis-trans isomerase" evidence="7">
    <location>
        <begin position="25"/>
        <end position="228"/>
    </location>
</feature>
<keyword evidence="4 5" id="KW-0413">Isomerase</keyword>
<evidence type="ECO:0000256" key="1">
    <source>
        <dbReference type="ARBA" id="ARBA00000971"/>
    </source>
</evidence>
<organism evidence="9 10">
    <name type="scientific">Bisgaardia hudsonensis</name>
    <dbReference type="NCBI Taxonomy" id="109472"/>
    <lineage>
        <taxon>Bacteria</taxon>
        <taxon>Pseudomonadati</taxon>
        <taxon>Pseudomonadota</taxon>
        <taxon>Gammaproteobacteria</taxon>
        <taxon>Pasteurellales</taxon>
        <taxon>Pasteurellaceae</taxon>
        <taxon>Bisgaardia</taxon>
    </lineage>
</organism>
<dbReference type="Gene3D" id="3.10.50.40">
    <property type="match status" value="1"/>
</dbReference>
<dbReference type="OrthoDB" id="9814548at2"/>
<keyword evidence="7" id="KW-0732">Signal</keyword>
<dbReference type="Proteomes" id="UP000294841">
    <property type="component" value="Unassembled WGS sequence"/>
</dbReference>
<comment type="caution">
    <text evidence="9">The sequence shown here is derived from an EMBL/GenBank/DDBJ whole genome shotgun (WGS) entry which is preliminary data.</text>
</comment>
<dbReference type="Pfam" id="PF01346">
    <property type="entry name" value="FKBP_N"/>
    <property type="match status" value="1"/>
</dbReference>
<dbReference type="InterPro" id="IPR000774">
    <property type="entry name" value="PPIase_FKBP_N"/>
</dbReference>
<dbReference type="InterPro" id="IPR001179">
    <property type="entry name" value="PPIase_FKBP_dom"/>
</dbReference>
<dbReference type="EMBL" id="SLXI01000007">
    <property type="protein sequence ID" value="TCP11500.1"/>
    <property type="molecule type" value="Genomic_DNA"/>
</dbReference>
<dbReference type="PANTHER" id="PTHR43811:SF19">
    <property type="entry name" value="39 KDA FK506-BINDING NUCLEAR PROTEIN"/>
    <property type="match status" value="1"/>
</dbReference>
<evidence type="ECO:0000256" key="6">
    <source>
        <dbReference type="RuleBase" id="RU003915"/>
    </source>
</evidence>
<feature type="signal peptide" evidence="7">
    <location>
        <begin position="1"/>
        <end position="24"/>
    </location>
</feature>
<evidence type="ECO:0000256" key="5">
    <source>
        <dbReference type="PROSITE-ProRule" id="PRU00277"/>
    </source>
</evidence>
<dbReference type="PANTHER" id="PTHR43811">
    <property type="entry name" value="FKBP-TYPE PEPTIDYL-PROLYL CIS-TRANS ISOMERASE FKPA"/>
    <property type="match status" value="1"/>
</dbReference>
<reference evidence="9 10" key="1">
    <citation type="submission" date="2019-03" db="EMBL/GenBank/DDBJ databases">
        <title>Genomic Encyclopedia of Type Strains, Phase IV (KMG-IV): sequencing the most valuable type-strain genomes for metagenomic binning, comparative biology and taxonomic classification.</title>
        <authorList>
            <person name="Goeker M."/>
        </authorList>
    </citation>
    <scope>NUCLEOTIDE SEQUENCE [LARGE SCALE GENOMIC DNA]</scope>
    <source>
        <strain evidence="9 10">DSM 28231</strain>
    </source>
</reference>
<evidence type="ECO:0000259" key="8">
    <source>
        <dbReference type="PROSITE" id="PS50059"/>
    </source>
</evidence>
<sequence length="228" mass="24865">MLKIKKISTMALLISAVISQGVLADKKFDDEASYTLGYAAAKSFFQGVIAEHKDVVNYSNDRILAGVKDALNGKQDLTDEQIKSVLDEIASKVKSVQAEKVKASNEKLISEFSKKKGVKKTASGLLYRIEKEGEGNPIKATDMVKVHYTGKFADGTVFDTSLNRDPVEFKLDQVIKGWTEGLQLAKKGSKIELVIPADLAYGDQDNGPIPANSTLHFEVEILDVVTGK</sequence>
<comment type="similarity">
    <text evidence="2 6">Belongs to the FKBP-type PPIase family.</text>
</comment>
<gene>
    <name evidence="9" type="ORF">EV697_10751</name>
</gene>
<dbReference type="Pfam" id="PF00254">
    <property type="entry name" value="FKBP_C"/>
    <property type="match status" value="1"/>
</dbReference>
<dbReference type="InterPro" id="IPR046357">
    <property type="entry name" value="PPIase_dom_sf"/>
</dbReference>
<evidence type="ECO:0000256" key="4">
    <source>
        <dbReference type="ARBA" id="ARBA00023235"/>
    </source>
</evidence>
<feature type="domain" description="PPIase FKBP-type" evidence="8">
    <location>
        <begin position="141"/>
        <end position="225"/>
    </location>
</feature>
<evidence type="ECO:0000256" key="7">
    <source>
        <dbReference type="SAM" id="SignalP"/>
    </source>
</evidence>
<keyword evidence="3 5" id="KW-0697">Rotamase</keyword>
<dbReference type="EC" id="5.2.1.8" evidence="6"/>
<dbReference type="GO" id="GO:0003755">
    <property type="term" value="F:peptidyl-prolyl cis-trans isomerase activity"/>
    <property type="evidence" value="ECO:0007669"/>
    <property type="project" value="UniProtKB-UniRule"/>
</dbReference>
<dbReference type="InterPro" id="IPR036944">
    <property type="entry name" value="PPIase_FKBP_N_sf"/>
</dbReference>
<dbReference type="AlphaFoldDB" id="A0A4R2MT76"/>
<evidence type="ECO:0000256" key="3">
    <source>
        <dbReference type="ARBA" id="ARBA00023110"/>
    </source>
</evidence>
<evidence type="ECO:0000313" key="9">
    <source>
        <dbReference type="EMBL" id="TCP11500.1"/>
    </source>
</evidence>
<dbReference type="PROSITE" id="PS50059">
    <property type="entry name" value="FKBP_PPIASE"/>
    <property type="match status" value="1"/>
</dbReference>
<evidence type="ECO:0000256" key="2">
    <source>
        <dbReference type="ARBA" id="ARBA00006577"/>
    </source>
</evidence>
<evidence type="ECO:0000313" key="10">
    <source>
        <dbReference type="Proteomes" id="UP000294841"/>
    </source>
</evidence>